<comment type="caution">
    <text evidence="1">The sequence shown here is derived from an EMBL/GenBank/DDBJ whole genome shotgun (WGS) entry which is preliminary data.</text>
</comment>
<sequence length="197" mass="22126">MLTLQELTSAIIQRVEGRYDLCPRDVTELMLPEVEYDSHVLRLKRSHIERAGWRTVLLIELPLTALQAANQWAADVRDVLPEPETADLYMFLMISGIAKDDAARIETDDRFCRKVVVRESEAAGDFLNRTFLATLDPAGDVEMLSDPLVSALNTLSNERPWSVPHIAAWRTQLLTNQNGADVVRVLIGSLSESEVQL</sequence>
<reference evidence="1 2" key="1">
    <citation type="journal article" date="2020" name="Int. J. Syst. Evol. Microbiol.">
        <title>Pseudomonas kitaguniensis sp. nov., a pathogen causing bacterial rot of Welsh onion in Japan.</title>
        <authorList>
            <person name="Sawada H."/>
            <person name="Fujikawa T."/>
            <person name="Nishiwaki Y."/>
            <person name="Horita H."/>
        </authorList>
    </citation>
    <scope>NUCLEOTIDE SEQUENCE [LARGE SCALE GENOMIC DNA]</scope>
    <source>
        <strain evidence="1 2">MAFF 212408</strain>
    </source>
</reference>
<protein>
    <submittedName>
        <fullName evidence="1">Uncharacterized protein</fullName>
    </submittedName>
</protein>
<reference evidence="1 2" key="2">
    <citation type="journal article" date="2023" name="Plant Pathol.">
        <title>Dismantling and reorganizing Pseudomonas marginalis sensu#lato.</title>
        <authorList>
            <person name="Sawada H."/>
            <person name="Fujikawa T."/>
            <person name="Satou M."/>
        </authorList>
    </citation>
    <scope>NUCLEOTIDE SEQUENCE [LARGE SCALE GENOMIC DNA]</scope>
    <source>
        <strain evidence="1 2">MAFF 212408</strain>
    </source>
</reference>
<evidence type="ECO:0000313" key="1">
    <source>
        <dbReference type="EMBL" id="MPR02332.1"/>
    </source>
</evidence>
<dbReference type="Pfam" id="PF20289">
    <property type="entry name" value="MComp1"/>
    <property type="match status" value="1"/>
</dbReference>
<accession>A0A5N7KL14</accession>
<dbReference type="Proteomes" id="UP000326112">
    <property type="component" value="Unassembled WGS sequence"/>
</dbReference>
<proteinExistence type="predicted"/>
<organism evidence="1 2">
    <name type="scientific">Pseudomonas kitaguniensis</name>
    <dbReference type="NCBI Taxonomy" id="2607908"/>
    <lineage>
        <taxon>Bacteria</taxon>
        <taxon>Pseudomonadati</taxon>
        <taxon>Pseudomonadota</taxon>
        <taxon>Gammaproteobacteria</taxon>
        <taxon>Pseudomonadales</taxon>
        <taxon>Pseudomonadaceae</taxon>
        <taxon>Pseudomonas</taxon>
    </lineage>
</organism>
<gene>
    <name evidence="1" type="ORF">F0169_09735</name>
</gene>
<evidence type="ECO:0000313" key="2">
    <source>
        <dbReference type="Proteomes" id="UP000326112"/>
    </source>
</evidence>
<name>A0A5N7KL14_9PSED</name>
<dbReference type="EMBL" id="VUAZ01000052">
    <property type="protein sequence ID" value="MPR02332.1"/>
    <property type="molecule type" value="Genomic_DNA"/>
</dbReference>
<keyword evidence="2" id="KW-1185">Reference proteome</keyword>
<dbReference type="InterPro" id="IPR046905">
    <property type="entry name" value="ABC-3C_MC1"/>
</dbReference>
<dbReference type="RefSeq" id="WP_021492903.1">
    <property type="nucleotide sequence ID" value="NZ_VUAZ01000052.1"/>
</dbReference>